<proteinExistence type="predicted"/>
<organism evidence="1 2">
    <name type="scientific">Ilyodon furcidens</name>
    <name type="common">goldbreast splitfin</name>
    <dbReference type="NCBI Taxonomy" id="33524"/>
    <lineage>
        <taxon>Eukaryota</taxon>
        <taxon>Metazoa</taxon>
        <taxon>Chordata</taxon>
        <taxon>Craniata</taxon>
        <taxon>Vertebrata</taxon>
        <taxon>Euteleostomi</taxon>
        <taxon>Actinopterygii</taxon>
        <taxon>Neopterygii</taxon>
        <taxon>Teleostei</taxon>
        <taxon>Neoteleostei</taxon>
        <taxon>Acanthomorphata</taxon>
        <taxon>Ovalentaria</taxon>
        <taxon>Atherinomorphae</taxon>
        <taxon>Cyprinodontiformes</taxon>
        <taxon>Goodeidae</taxon>
        <taxon>Ilyodon</taxon>
    </lineage>
</organism>
<protein>
    <submittedName>
        <fullName evidence="1">Uncharacterized protein</fullName>
    </submittedName>
</protein>
<name>A0ABV0SR58_9TELE</name>
<sequence length="103" mass="11641">MKYVLAAGFPAAAAAWYLQGGGPTRRSSGRLSVKADQGLVSLGYLQNFTGWFAELRCRWFIKQRWSNTVDLNQDYLHELQQKFSFLFIKHGWRAKTRGGAAAV</sequence>
<gene>
    <name evidence="1" type="ORF">ILYODFUR_026547</name>
</gene>
<evidence type="ECO:0000313" key="2">
    <source>
        <dbReference type="Proteomes" id="UP001482620"/>
    </source>
</evidence>
<keyword evidence="2" id="KW-1185">Reference proteome</keyword>
<accession>A0ABV0SR58</accession>
<evidence type="ECO:0000313" key="1">
    <source>
        <dbReference type="EMBL" id="MEQ2222447.1"/>
    </source>
</evidence>
<dbReference type="Proteomes" id="UP001482620">
    <property type="component" value="Unassembled WGS sequence"/>
</dbReference>
<comment type="caution">
    <text evidence="1">The sequence shown here is derived from an EMBL/GenBank/DDBJ whole genome shotgun (WGS) entry which is preliminary data.</text>
</comment>
<reference evidence="1 2" key="1">
    <citation type="submission" date="2021-06" db="EMBL/GenBank/DDBJ databases">
        <authorList>
            <person name="Palmer J.M."/>
        </authorList>
    </citation>
    <scope>NUCLEOTIDE SEQUENCE [LARGE SCALE GENOMIC DNA]</scope>
    <source>
        <strain evidence="2">if_2019</strain>
        <tissue evidence="1">Muscle</tissue>
    </source>
</reference>
<dbReference type="EMBL" id="JAHRIQ010003374">
    <property type="protein sequence ID" value="MEQ2222447.1"/>
    <property type="molecule type" value="Genomic_DNA"/>
</dbReference>